<feature type="domain" description="Cyclic nucleotide-binding" evidence="3">
    <location>
        <begin position="13"/>
        <end position="135"/>
    </location>
</feature>
<dbReference type="InterPro" id="IPR051257">
    <property type="entry name" value="Diverse_CBS-Domain"/>
</dbReference>
<dbReference type="InterPro" id="IPR018821">
    <property type="entry name" value="DUF294_put_nucleoTrafse_sb-bd"/>
</dbReference>
<dbReference type="InterPro" id="IPR046342">
    <property type="entry name" value="CBS_dom_sf"/>
</dbReference>
<dbReference type="CDD" id="cd00038">
    <property type="entry name" value="CAP_ED"/>
    <property type="match status" value="1"/>
</dbReference>
<dbReference type="PANTHER" id="PTHR43080:SF29">
    <property type="entry name" value="OS02G0818000 PROTEIN"/>
    <property type="match status" value="1"/>
</dbReference>
<protein>
    <submittedName>
        <fullName evidence="5">CBS domain-containing protein</fullName>
    </submittedName>
</protein>
<dbReference type="PROSITE" id="PS51371">
    <property type="entry name" value="CBS"/>
    <property type="match status" value="2"/>
</dbReference>
<dbReference type="Pfam" id="PF00027">
    <property type="entry name" value="cNMP_binding"/>
    <property type="match status" value="1"/>
</dbReference>
<dbReference type="SUPFAM" id="SSF51206">
    <property type="entry name" value="cAMP-binding domain-like"/>
    <property type="match status" value="1"/>
</dbReference>
<proteinExistence type="predicted"/>
<dbReference type="Proteomes" id="UP000245678">
    <property type="component" value="Unassembled WGS sequence"/>
</dbReference>
<dbReference type="InterPro" id="IPR014710">
    <property type="entry name" value="RmlC-like_jellyroll"/>
</dbReference>
<dbReference type="InterPro" id="IPR000595">
    <property type="entry name" value="cNMP-bd_dom"/>
</dbReference>
<keyword evidence="6" id="KW-1185">Reference proteome</keyword>
<dbReference type="Pfam" id="PF00571">
    <property type="entry name" value="CBS"/>
    <property type="match status" value="2"/>
</dbReference>
<evidence type="ECO:0000259" key="3">
    <source>
        <dbReference type="PROSITE" id="PS50042"/>
    </source>
</evidence>
<comment type="caution">
    <text evidence="5">The sequence shown here is derived from an EMBL/GenBank/DDBJ whole genome shotgun (WGS) entry which is preliminary data.</text>
</comment>
<gene>
    <name evidence="5" type="ORF">LX99_02063</name>
</gene>
<dbReference type="Gene3D" id="1.20.120.330">
    <property type="entry name" value="Nucleotidyltransferases domain 2"/>
    <property type="match status" value="1"/>
</dbReference>
<dbReference type="GO" id="GO:0008773">
    <property type="term" value="F:[protein-PII] uridylyltransferase activity"/>
    <property type="evidence" value="ECO:0007669"/>
    <property type="project" value="InterPro"/>
</dbReference>
<dbReference type="SUPFAM" id="SSF54631">
    <property type="entry name" value="CBS-domain pair"/>
    <property type="match status" value="1"/>
</dbReference>
<evidence type="ECO:0000256" key="1">
    <source>
        <dbReference type="ARBA" id="ARBA00023122"/>
    </source>
</evidence>
<dbReference type="RefSeq" id="WP_109607794.1">
    <property type="nucleotide sequence ID" value="NZ_QGHA01000003.1"/>
</dbReference>
<evidence type="ECO:0000313" key="6">
    <source>
        <dbReference type="Proteomes" id="UP000245678"/>
    </source>
</evidence>
<dbReference type="SMART" id="SM00116">
    <property type="entry name" value="CBS"/>
    <property type="match status" value="2"/>
</dbReference>
<feature type="domain" description="CBS" evidence="4">
    <location>
        <begin position="170"/>
        <end position="227"/>
    </location>
</feature>
<dbReference type="Gene3D" id="2.60.120.10">
    <property type="entry name" value="Jelly Rolls"/>
    <property type="match status" value="1"/>
</dbReference>
<accession>A0A316HDA5</accession>
<keyword evidence="1 2" id="KW-0129">CBS domain</keyword>
<dbReference type="PANTHER" id="PTHR43080">
    <property type="entry name" value="CBS DOMAIN-CONTAINING PROTEIN CBSX3, MITOCHONDRIAL"/>
    <property type="match status" value="1"/>
</dbReference>
<evidence type="ECO:0000259" key="4">
    <source>
        <dbReference type="PROSITE" id="PS51371"/>
    </source>
</evidence>
<dbReference type="Gene3D" id="3.10.580.10">
    <property type="entry name" value="CBS-domain"/>
    <property type="match status" value="1"/>
</dbReference>
<reference evidence="5 6" key="1">
    <citation type="submission" date="2018-05" db="EMBL/GenBank/DDBJ databases">
        <title>Genomic Encyclopedia of Archaeal and Bacterial Type Strains, Phase II (KMG-II): from individual species to whole genera.</title>
        <authorList>
            <person name="Goeker M."/>
        </authorList>
    </citation>
    <scope>NUCLEOTIDE SEQUENCE [LARGE SCALE GENOMIC DNA]</scope>
    <source>
        <strain evidence="5 6">DSM 19975</strain>
    </source>
</reference>
<dbReference type="InterPro" id="IPR005105">
    <property type="entry name" value="GlnD_Uridyltrans_N"/>
</dbReference>
<evidence type="ECO:0000256" key="2">
    <source>
        <dbReference type="PROSITE-ProRule" id="PRU00703"/>
    </source>
</evidence>
<dbReference type="PROSITE" id="PS50042">
    <property type="entry name" value="CNMP_BINDING_3"/>
    <property type="match status" value="1"/>
</dbReference>
<dbReference type="Pfam" id="PF03445">
    <property type="entry name" value="DUF294"/>
    <property type="match status" value="1"/>
</dbReference>
<feature type="domain" description="CBS" evidence="4">
    <location>
        <begin position="235"/>
        <end position="291"/>
    </location>
</feature>
<dbReference type="Pfam" id="PF10335">
    <property type="entry name" value="DUF294_C"/>
    <property type="match status" value="1"/>
</dbReference>
<dbReference type="InterPro" id="IPR000644">
    <property type="entry name" value="CBS_dom"/>
</dbReference>
<sequence length="635" mass="73754">MVHRLEFLSKVAPFDLLPQDVLQEVADQLQEIRYSKDTLIYQQEVTKMRGVDIIAEGEYESFFYDSKQNKRLLEHHYPGYCYGGISVLLNRKQSIRTVIAKKGTTVFFLHRKDFRSLCKAYEEFFQYFTSDFGKRMLNDEFAHFYKKPATFEESYIASEQLYSRKIENIEYRDIVSCSSETPVFETARLMAKHKVSCIFIRNSQGEIIGYATDITLRDNVTAKQVDTAQPIANVMDNPIVCISTNAYVYEAILMMFRTKTRYLLIKNGNEFVGSISRNKLLAEQAQSPLVFIQSVKQAISVQELKRKWESVPQMVTQLLGRGVNAEIVNQVITTIADTVAVKVIESVIETMGQPPAKFVFMVLGSEGRKEQTFKTDQDNAIIYEDKANEHREQVRGYFLDFAQQVSEKLDHIGFSFCTGGYMAQNPKWTHSLSHWKRNYESWMTEAVPETVIQFSTFFDCRYLYGEAGIMNELKEFLDEELQKPLGKIFFHLAKNALQYEPPLTFFKNIKTFTKGSQEVFDIKKSMTPIVDLVRVYALRHRVFEVNTGERLKALKEKGVFSEQEAQELTQSYYFLMSLRLRNQASQIIQDRTEPDNYIDPDKLTKIEKVALKEIFKTIDNFQTRIKLEFTNNLFG</sequence>
<dbReference type="AlphaFoldDB" id="A0A316HDA5"/>
<dbReference type="EMBL" id="QGHA01000003">
    <property type="protein sequence ID" value="PWK78223.1"/>
    <property type="molecule type" value="Genomic_DNA"/>
</dbReference>
<dbReference type="CDD" id="cd05401">
    <property type="entry name" value="NT_GlnE_GlnD_like"/>
    <property type="match status" value="1"/>
</dbReference>
<name>A0A316HDA5_9SPHI</name>
<dbReference type="InterPro" id="IPR018490">
    <property type="entry name" value="cNMP-bd_dom_sf"/>
</dbReference>
<organism evidence="5 6">
    <name type="scientific">Mucilaginibacter oryzae</name>
    <dbReference type="NCBI Taxonomy" id="468058"/>
    <lineage>
        <taxon>Bacteria</taxon>
        <taxon>Pseudomonadati</taxon>
        <taxon>Bacteroidota</taxon>
        <taxon>Sphingobacteriia</taxon>
        <taxon>Sphingobacteriales</taxon>
        <taxon>Sphingobacteriaceae</taxon>
        <taxon>Mucilaginibacter</taxon>
    </lineage>
</organism>
<evidence type="ECO:0000313" key="5">
    <source>
        <dbReference type="EMBL" id="PWK78223.1"/>
    </source>
</evidence>